<accession>A0ABD4YR92</accession>
<reference evidence="1 2" key="1">
    <citation type="submission" date="2022-09" db="EMBL/GenBank/DDBJ databases">
        <title>Intensive care unit water sources are persistently colonized with multi-drug resistant bacteria and are the site of extensive horizontal gene transfer of antibiotic resistance genes.</title>
        <authorList>
            <person name="Diorio-Toth L."/>
        </authorList>
    </citation>
    <scope>NUCLEOTIDE SEQUENCE [LARGE SCALE GENOMIC DNA]</scope>
    <source>
        <strain evidence="1 2">GD03967</strain>
    </source>
</reference>
<dbReference type="EMBL" id="JAOBZK010000007">
    <property type="protein sequence ID" value="MDH1177962.1"/>
    <property type="molecule type" value="Genomic_DNA"/>
</dbReference>
<proteinExistence type="predicted"/>
<dbReference type="Proteomes" id="UP001158644">
    <property type="component" value="Unassembled WGS sequence"/>
</dbReference>
<organism evidence="1 2">
    <name type="scientific">Achromobacter mucicolens</name>
    <dbReference type="NCBI Taxonomy" id="1389922"/>
    <lineage>
        <taxon>Bacteria</taxon>
        <taxon>Pseudomonadati</taxon>
        <taxon>Pseudomonadota</taxon>
        <taxon>Betaproteobacteria</taxon>
        <taxon>Burkholderiales</taxon>
        <taxon>Alcaligenaceae</taxon>
        <taxon>Achromobacter</taxon>
    </lineage>
</organism>
<sequence>MGALPKFRISPADELRMDLAGDLRQALREGQHEVIRYTATAENRQLAAHAVYEDSIGNQSLVDAFDAVARAYALGDPFGRIGELFSSFMDRASAHYVETLADAIEDPERQLDVRFELPSRKC</sequence>
<dbReference type="AlphaFoldDB" id="A0ABD4YR92"/>
<dbReference type="RefSeq" id="WP_279990343.1">
    <property type="nucleotide sequence ID" value="NZ_JAOBZK010000007.1"/>
</dbReference>
<comment type="caution">
    <text evidence="1">The sequence shown here is derived from an EMBL/GenBank/DDBJ whole genome shotgun (WGS) entry which is preliminary data.</text>
</comment>
<evidence type="ECO:0000313" key="2">
    <source>
        <dbReference type="Proteomes" id="UP001158644"/>
    </source>
</evidence>
<protein>
    <submittedName>
        <fullName evidence="1">Uncharacterized protein</fullName>
    </submittedName>
</protein>
<gene>
    <name evidence="1" type="ORF">N5C72_07740</name>
</gene>
<evidence type="ECO:0000313" key="1">
    <source>
        <dbReference type="EMBL" id="MDH1177962.1"/>
    </source>
</evidence>
<name>A0ABD4YR92_9BURK</name>